<comment type="subcellular location">
    <subcellularLocation>
        <location evidence="1">Cell membrane</location>
        <topology evidence="1">Multi-pass membrane protein</topology>
    </subcellularLocation>
</comment>
<evidence type="ECO:0000256" key="7">
    <source>
        <dbReference type="ARBA" id="ARBA00022989"/>
    </source>
</evidence>
<name>A0A0A3AUJ6_9PAST</name>
<feature type="transmembrane region" description="Helical" evidence="9">
    <location>
        <begin position="104"/>
        <end position="133"/>
    </location>
</feature>
<keyword evidence="6" id="KW-0677">Repeat</keyword>
<feature type="transmembrane region" description="Helical" evidence="9">
    <location>
        <begin position="513"/>
        <end position="546"/>
    </location>
</feature>
<dbReference type="InterPro" id="IPR036721">
    <property type="entry name" value="RCK_C_sf"/>
</dbReference>
<dbReference type="GO" id="GO:0005886">
    <property type="term" value="C:plasma membrane"/>
    <property type="evidence" value="ECO:0007669"/>
    <property type="project" value="UniProtKB-SubCell"/>
</dbReference>
<comment type="similarity">
    <text evidence="2">Belongs to the CitM (TC 2.A.11) transporter family.</text>
</comment>
<dbReference type="Pfam" id="PF02080">
    <property type="entry name" value="TrkA_C"/>
    <property type="match status" value="2"/>
</dbReference>
<sequence length="619" mass="67308">MEFWARILPVNPQLSWVLLLLLIAVWQFMTNKLRIDAIALLVMIAFSLSGILTVQEILAGFSDPNIILIALLFVVGEGLLRTGVAYQVSEWLIKVANNNEVKILILLMVAVAGLGAFMSSTGIVAIFIPVVLAICSQMNISPKRLMMPLSIAGLISGMMTLIATPPNLIANAELVRAGQPALSFFTFTPIGLMVLVLGIGYMLVVRRLLDSSDSADKTKANYNRTSMNDLIVNYRLQGRSKQALIMPDSPLIGKTLDELHLHSKYNILVVAVERWRRIRHIVVTASALTELREKDILLLDIADKELDWLSFCEEYKLKPMAVRGNYFSEKSKSVGMAEISPIPESPNLGKTIRNIQFQNKYGLIVAGVKRGNKLINTELGDVEISTGDQYLVIGEWKQINELRSSNQDFFMLNYPSEIDQVAPALTQAPHAILSVITMVALMVTGMVPNVIAALIACMMMAKFRCIDAQSAYNSVHWPSLILIVGMMPFAIALDKTGGIGLAVSGLLDLVGDWGIHAILVSLFILCASVGLFISNTATAILMTPIAVALAHELNASPLPFVITVAVAASAAFMTPVSSPVNTMVLGPGGYKFSDFLKIGVPFTVIVMIATVLVVPILFG</sequence>
<feature type="domain" description="RCK C-terminal" evidence="10">
    <location>
        <begin position="324"/>
        <end position="408"/>
    </location>
</feature>
<dbReference type="Gene3D" id="3.30.70.1450">
    <property type="entry name" value="Regulator of K+ conductance, C-terminal domain"/>
    <property type="match status" value="2"/>
</dbReference>
<evidence type="ECO:0000256" key="2">
    <source>
        <dbReference type="ARBA" id="ARBA00009843"/>
    </source>
</evidence>
<gene>
    <name evidence="11" type="ORF">OA57_05070</name>
</gene>
<keyword evidence="3" id="KW-0813">Transport</keyword>
<feature type="transmembrane region" description="Helical" evidence="9">
    <location>
        <begin position="35"/>
        <end position="54"/>
    </location>
</feature>
<dbReference type="PRINTS" id="PR00758">
    <property type="entry name" value="ARSENICPUMP"/>
</dbReference>
<evidence type="ECO:0000313" key="11">
    <source>
        <dbReference type="EMBL" id="KGQ70730.1"/>
    </source>
</evidence>
<dbReference type="GO" id="GO:0006813">
    <property type="term" value="P:potassium ion transport"/>
    <property type="evidence" value="ECO:0007669"/>
    <property type="project" value="InterPro"/>
</dbReference>
<dbReference type="GO" id="GO:0015105">
    <property type="term" value="F:arsenite transmembrane transporter activity"/>
    <property type="evidence" value="ECO:0007669"/>
    <property type="project" value="InterPro"/>
</dbReference>
<dbReference type="OrthoDB" id="9809303at2"/>
<dbReference type="Pfam" id="PF03600">
    <property type="entry name" value="CitMHS"/>
    <property type="match status" value="1"/>
</dbReference>
<dbReference type="EMBL" id="JSUM01000006">
    <property type="protein sequence ID" value="KGQ70730.1"/>
    <property type="molecule type" value="Genomic_DNA"/>
</dbReference>
<feature type="transmembrane region" description="Helical" evidence="9">
    <location>
        <begin position="446"/>
        <end position="463"/>
    </location>
</feature>
<evidence type="ECO:0000256" key="1">
    <source>
        <dbReference type="ARBA" id="ARBA00004651"/>
    </source>
</evidence>
<keyword evidence="7 9" id="KW-1133">Transmembrane helix</keyword>
<evidence type="ECO:0000256" key="6">
    <source>
        <dbReference type="ARBA" id="ARBA00022737"/>
    </source>
</evidence>
<evidence type="ECO:0000256" key="5">
    <source>
        <dbReference type="ARBA" id="ARBA00022692"/>
    </source>
</evidence>
<evidence type="ECO:0000256" key="3">
    <source>
        <dbReference type="ARBA" id="ARBA00022448"/>
    </source>
</evidence>
<dbReference type="RefSeq" id="WP_034614274.1">
    <property type="nucleotide sequence ID" value="NZ_JSUM01000006.1"/>
</dbReference>
<accession>A0A0A3AUJ6</accession>
<feature type="transmembrane region" description="Helical" evidence="9">
    <location>
        <begin position="558"/>
        <end position="578"/>
    </location>
</feature>
<dbReference type="AlphaFoldDB" id="A0A0A3AUJ6"/>
<protein>
    <submittedName>
        <fullName evidence="11">Citrate transporter</fullName>
    </submittedName>
</protein>
<dbReference type="InterPro" id="IPR031312">
    <property type="entry name" value="Na/sul_symport_CS"/>
</dbReference>
<evidence type="ECO:0000256" key="8">
    <source>
        <dbReference type="ARBA" id="ARBA00023136"/>
    </source>
</evidence>
<dbReference type="PROSITE" id="PS51202">
    <property type="entry name" value="RCK_C"/>
    <property type="match status" value="2"/>
</dbReference>
<feature type="transmembrane region" description="Helical" evidence="9">
    <location>
        <begin position="66"/>
        <end position="84"/>
    </location>
</feature>
<feature type="transmembrane region" description="Helical" evidence="9">
    <location>
        <begin position="12"/>
        <end position="29"/>
    </location>
</feature>
<keyword evidence="5 9" id="KW-0812">Transmembrane</keyword>
<dbReference type="InterPro" id="IPR004680">
    <property type="entry name" value="Cit_transptr-like_dom"/>
</dbReference>
<dbReference type="SUPFAM" id="SSF116726">
    <property type="entry name" value="TrkA C-terminal domain-like"/>
    <property type="match status" value="2"/>
</dbReference>
<evidence type="ECO:0000313" key="12">
    <source>
        <dbReference type="Proteomes" id="UP000030380"/>
    </source>
</evidence>
<keyword evidence="8 9" id="KW-0472">Membrane</keyword>
<dbReference type="PANTHER" id="PTHR43652">
    <property type="entry name" value="BASIC AMINO ACID ANTIPORTER YFCC-RELATED"/>
    <property type="match status" value="1"/>
</dbReference>
<dbReference type="GO" id="GO:0008324">
    <property type="term" value="F:monoatomic cation transmembrane transporter activity"/>
    <property type="evidence" value="ECO:0007669"/>
    <property type="project" value="InterPro"/>
</dbReference>
<evidence type="ECO:0000259" key="10">
    <source>
        <dbReference type="PROSITE" id="PS51202"/>
    </source>
</evidence>
<feature type="domain" description="RCK C-terminal" evidence="10">
    <location>
        <begin position="228"/>
        <end position="315"/>
    </location>
</feature>
<reference evidence="11 12" key="1">
    <citation type="submission" date="2014-11" db="EMBL/GenBank/DDBJ databases">
        <title>Draft genome sequence of Chelonobacter oris 1662T, associated with respiratory disease in Hermann's Tortoises.</title>
        <authorList>
            <person name="Kudirkiene E."/>
            <person name="Hansen M.J."/>
            <person name="Bojesen A.M."/>
        </authorList>
    </citation>
    <scope>NUCLEOTIDE SEQUENCE [LARGE SCALE GENOMIC DNA]</scope>
    <source>
        <strain evidence="11 12">1662</strain>
    </source>
</reference>
<evidence type="ECO:0000256" key="9">
    <source>
        <dbReference type="SAM" id="Phobius"/>
    </source>
</evidence>
<dbReference type="PROSITE" id="PS01271">
    <property type="entry name" value="NA_SULFATE"/>
    <property type="match status" value="1"/>
</dbReference>
<dbReference type="PANTHER" id="PTHR43652:SF1">
    <property type="entry name" value="RESPONSE REGULATOR"/>
    <property type="match status" value="1"/>
</dbReference>
<comment type="caution">
    <text evidence="11">The sequence shown here is derived from an EMBL/GenBank/DDBJ whole genome shotgun (WGS) entry which is preliminary data.</text>
</comment>
<feature type="transmembrane region" description="Helical" evidence="9">
    <location>
        <begin position="145"/>
        <end position="164"/>
    </location>
</feature>
<proteinExistence type="inferred from homology"/>
<feature type="transmembrane region" description="Helical" evidence="9">
    <location>
        <begin position="475"/>
        <end position="493"/>
    </location>
</feature>
<keyword evidence="12" id="KW-1185">Reference proteome</keyword>
<feature type="transmembrane region" description="Helical" evidence="9">
    <location>
        <begin position="184"/>
        <end position="204"/>
    </location>
</feature>
<feature type="transmembrane region" description="Helical" evidence="9">
    <location>
        <begin position="598"/>
        <end position="618"/>
    </location>
</feature>
<evidence type="ECO:0000256" key="4">
    <source>
        <dbReference type="ARBA" id="ARBA00022475"/>
    </source>
</evidence>
<dbReference type="InterPro" id="IPR051679">
    <property type="entry name" value="DASS-Related_Transporters"/>
</dbReference>
<dbReference type="Proteomes" id="UP000030380">
    <property type="component" value="Unassembled WGS sequence"/>
</dbReference>
<organism evidence="11 12">
    <name type="scientific">Chelonobacter oris</name>
    <dbReference type="NCBI Taxonomy" id="505317"/>
    <lineage>
        <taxon>Bacteria</taxon>
        <taxon>Pseudomonadati</taxon>
        <taxon>Pseudomonadota</taxon>
        <taxon>Gammaproteobacteria</taxon>
        <taxon>Pasteurellales</taxon>
        <taxon>Pasteurellaceae</taxon>
        <taxon>Chelonobacter</taxon>
    </lineage>
</organism>
<keyword evidence="4" id="KW-1003">Cell membrane</keyword>
<dbReference type="InterPro" id="IPR000802">
    <property type="entry name" value="Arsenical_pump_ArsB"/>
</dbReference>
<dbReference type="InterPro" id="IPR006037">
    <property type="entry name" value="RCK_C"/>
</dbReference>
<dbReference type="STRING" id="505317.OA57_05070"/>